<gene>
    <name evidence="1" type="ORF">KDA_12700</name>
</gene>
<dbReference type="PANTHER" id="PTHR36441">
    <property type="entry name" value="HYPOTHETICAL CYTOSOLIC PROTEIN"/>
    <property type="match status" value="1"/>
</dbReference>
<dbReference type="Pfam" id="PF04456">
    <property type="entry name" value="DUF503"/>
    <property type="match status" value="1"/>
</dbReference>
<organism evidence="1 2">
    <name type="scientific">Dictyobacter alpinus</name>
    <dbReference type="NCBI Taxonomy" id="2014873"/>
    <lineage>
        <taxon>Bacteria</taxon>
        <taxon>Bacillati</taxon>
        <taxon>Chloroflexota</taxon>
        <taxon>Ktedonobacteria</taxon>
        <taxon>Ktedonobacterales</taxon>
        <taxon>Dictyobacteraceae</taxon>
        <taxon>Dictyobacter</taxon>
    </lineage>
</organism>
<dbReference type="InterPro" id="IPR007546">
    <property type="entry name" value="DUF503"/>
</dbReference>
<dbReference type="RefSeq" id="WP_307720614.1">
    <property type="nucleotide sequence ID" value="NZ_BIFT01000001.1"/>
</dbReference>
<name>A0A402B358_9CHLR</name>
<dbReference type="EMBL" id="BIFT01000001">
    <property type="protein sequence ID" value="GCE25786.1"/>
    <property type="molecule type" value="Genomic_DNA"/>
</dbReference>
<dbReference type="Gene3D" id="3.30.70.1120">
    <property type="entry name" value="TT1725-like"/>
    <property type="match status" value="1"/>
</dbReference>
<reference evidence="2" key="1">
    <citation type="submission" date="2018-12" db="EMBL/GenBank/DDBJ databases">
        <title>Tengunoibacter tsumagoiensis gen. nov., sp. nov., Dictyobacter kobayashii sp. nov., D. alpinus sp. nov., and D. joshuensis sp. nov. and description of Dictyobacteraceae fam. nov. within the order Ktedonobacterales isolated from Tengu-no-mugimeshi.</title>
        <authorList>
            <person name="Wang C.M."/>
            <person name="Zheng Y."/>
            <person name="Sakai Y."/>
            <person name="Toyoda A."/>
            <person name="Minakuchi Y."/>
            <person name="Abe K."/>
            <person name="Yokota A."/>
            <person name="Yabe S."/>
        </authorList>
    </citation>
    <scope>NUCLEOTIDE SEQUENCE [LARGE SCALE GENOMIC DNA]</scope>
    <source>
        <strain evidence="2">Uno16</strain>
    </source>
</reference>
<evidence type="ECO:0000313" key="1">
    <source>
        <dbReference type="EMBL" id="GCE25786.1"/>
    </source>
</evidence>
<accession>A0A402B358</accession>
<sequence>MQRKKLPLCYTTRMVIAAAEITLHLPDAHSLKDKRQIIKSVMARVRNQFEVSIAEVGENDRWQIAKIGLSYVSNSSQHAGEVVDHIRRYIEETRPDLVISAFEKEIIHW</sequence>
<dbReference type="Proteomes" id="UP000287171">
    <property type="component" value="Unassembled WGS sequence"/>
</dbReference>
<dbReference type="SUPFAM" id="SSF103007">
    <property type="entry name" value="Hypothetical protein TT1725"/>
    <property type="match status" value="1"/>
</dbReference>
<evidence type="ECO:0000313" key="2">
    <source>
        <dbReference type="Proteomes" id="UP000287171"/>
    </source>
</evidence>
<protein>
    <recommendedName>
        <fullName evidence="3">DUF503 domain-containing protein</fullName>
    </recommendedName>
</protein>
<dbReference type="InterPro" id="IPR036746">
    <property type="entry name" value="TT1725-like_sf"/>
</dbReference>
<proteinExistence type="predicted"/>
<comment type="caution">
    <text evidence="1">The sequence shown here is derived from an EMBL/GenBank/DDBJ whole genome shotgun (WGS) entry which is preliminary data.</text>
</comment>
<evidence type="ECO:0008006" key="3">
    <source>
        <dbReference type="Google" id="ProtNLM"/>
    </source>
</evidence>
<dbReference type="AlphaFoldDB" id="A0A402B358"/>
<dbReference type="PANTHER" id="PTHR36441:SF1">
    <property type="entry name" value="DUF503 DOMAIN-CONTAINING PROTEIN"/>
    <property type="match status" value="1"/>
</dbReference>
<keyword evidence="2" id="KW-1185">Reference proteome</keyword>